<dbReference type="RefSeq" id="WP_188465879.1">
    <property type="nucleotide sequence ID" value="NZ_BMFQ01000003.1"/>
</dbReference>
<reference evidence="2" key="2">
    <citation type="submission" date="2020-09" db="EMBL/GenBank/DDBJ databases">
        <authorList>
            <person name="Sun Q."/>
            <person name="Zhou Y."/>
        </authorList>
    </citation>
    <scope>NUCLEOTIDE SEQUENCE</scope>
    <source>
        <strain evidence="2">CGMCC 1.12751</strain>
    </source>
</reference>
<dbReference type="EMBL" id="BMFQ01000003">
    <property type="protein sequence ID" value="GGG55322.1"/>
    <property type="molecule type" value="Genomic_DNA"/>
</dbReference>
<dbReference type="Pfam" id="PF05960">
    <property type="entry name" value="DUF885"/>
    <property type="match status" value="1"/>
</dbReference>
<comment type="caution">
    <text evidence="2">The sequence shown here is derived from an EMBL/GenBank/DDBJ whole genome shotgun (WGS) entry which is preliminary data.</text>
</comment>
<feature type="coiled-coil region" evidence="1">
    <location>
        <begin position="50"/>
        <end position="87"/>
    </location>
</feature>
<evidence type="ECO:0008006" key="4">
    <source>
        <dbReference type="Google" id="ProtNLM"/>
    </source>
</evidence>
<evidence type="ECO:0000256" key="1">
    <source>
        <dbReference type="SAM" id="Coils"/>
    </source>
</evidence>
<gene>
    <name evidence="2" type="ORF">GCM10010976_27730</name>
</gene>
<dbReference type="PANTHER" id="PTHR33361:SF2">
    <property type="entry name" value="DUF885 DOMAIN-CONTAINING PROTEIN"/>
    <property type="match status" value="1"/>
</dbReference>
<dbReference type="PANTHER" id="PTHR33361">
    <property type="entry name" value="GLR0591 PROTEIN"/>
    <property type="match status" value="1"/>
</dbReference>
<evidence type="ECO:0000313" key="3">
    <source>
        <dbReference type="Proteomes" id="UP000625976"/>
    </source>
</evidence>
<dbReference type="Proteomes" id="UP000625976">
    <property type="component" value="Unassembled WGS sequence"/>
</dbReference>
<keyword evidence="3" id="KW-1185">Reference proteome</keyword>
<name>A0A917LST5_9FLAO</name>
<dbReference type="PROSITE" id="PS51257">
    <property type="entry name" value="PROKAR_LIPOPROTEIN"/>
    <property type="match status" value="1"/>
</dbReference>
<sequence length="578" mass="66780">MKVSKLLTLFFLCSFIACKKEVPENNSSEVLLEDIIKTYETEREYDFERNESVENTIAYYQKEADFAEELQQELSKVNEETLSESETISLELLQFVLQDKIDTNTFKTYLNTITSESAFHLNLSNMANITFADYEDVKEYLVQLNDLPKTVDYNLALLKESVKEGMSQPKAVFGDYSFTYNKHLVDDYTKSDFYLPFNTLPESLTKQQKDSVLTVVKLSIENNVVAQYQKIKDFFEIEYFPNSRKKLGITSTPNGEAFYQNRINYFTTSNQYTAEDIHQIGLKEVARIKGKMQVIIDELEFEGSFEDFLAFLRTDPQFYAKTPKELMMFARDISKRIDGELPKYFKTLPRKPYGVVPVPAAIAPKYTGGRYSGSDNDKTAGFYWVNTYDLPSRTLYTIPALTAHEAVPGHHLQISLNNELGDSIPEFRRNLYLSAYGEGWGLYSEYLADEMGIYTTPYEKFGQLTYEMWRACRLVVDTGVHAMGWTRQEVLDYLASNTALSIHEVTTETDRYISWPAQAISYKIGEIKIRELRERAETELQDKFDIREFHEVILGEGTVTLSIMEQRVNSYIEAVKNE</sequence>
<protein>
    <recommendedName>
        <fullName evidence="4">DUF885 domain-containing protein</fullName>
    </recommendedName>
</protein>
<organism evidence="2 3">
    <name type="scientific">Bizionia arctica</name>
    <dbReference type="NCBI Taxonomy" id="1495645"/>
    <lineage>
        <taxon>Bacteria</taxon>
        <taxon>Pseudomonadati</taxon>
        <taxon>Bacteroidota</taxon>
        <taxon>Flavobacteriia</taxon>
        <taxon>Flavobacteriales</taxon>
        <taxon>Flavobacteriaceae</taxon>
        <taxon>Bizionia</taxon>
    </lineage>
</organism>
<proteinExistence type="predicted"/>
<dbReference type="InterPro" id="IPR010281">
    <property type="entry name" value="DUF885"/>
</dbReference>
<accession>A0A917LST5</accession>
<evidence type="ECO:0000313" key="2">
    <source>
        <dbReference type="EMBL" id="GGG55322.1"/>
    </source>
</evidence>
<reference evidence="2" key="1">
    <citation type="journal article" date="2014" name="Int. J. Syst. Evol. Microbiol.">
        <title>Complete genome sequence of Corynebacterium casei LMG S-19264T (=DSM 44701T), isolated from a smear-ripened cheese.</title>
        <authorList>
            <consortium name="US DOE Joint Genome Institute (JGI-PGF)"/>
            <person name="Walter F."/>
            <person name="Albersmeier A."/>
            <person name="Kalinowski J."/>
            <person name="Ruckert C."/>
        </authorList>
    </citation>
    <scope>NUCLEOTIDE SEQUENCE</scope>
    <source>
        <strain evidence="2">CGMCC 1.12751</strain>
    </source>
</reference>
<keyword evidence="1" id="KW-0175">Coiled coil</keyword>
<dbReference type="AlphaFoldDB" id="A0A917LST5"/>